<evidence type="ECO:0000256" key="1">
    <source>
        <dbReference type="SAM" id="MobiDB-lite"/>
    </source>
</evidence>
<organism evidence="3 4">
    <name type="scientific">Azospirillum cavernae</name>
    <dbReference type="NCBI Taxonomy" id="2320860"/>
    <lineage>
        <taxon>Bacteria</taxon>
        <taxon>Pseudomonadati</taxon>
        <taxon>Pseudomonadota</taxon>
        <taxon>Alphaproteobacteria</taxon>
        <taxon>Rhodospirillales</taxon>
        <taxon>Azospirillaceae</taxon>
        <taxon>Azospirillum</taxon>
    </lineage>
</organism>
<dbReference type="EMBL" id="QYUL01000001">
    <property type="protein sequence ID" value="RJF84822.1"/>
    <property type="molecule type" value="Genomic_DNA"/>
</dbReference>
<feature type="compositionally biased region" description="Pro residues" evidence="1">
    <location>
        <begin position="1"/>
        <end position="10"/>
    </location>
</feature>
<dbReference type="Proteomes" id="UP000283458">
    <property type="component" value="Unassembled WGS sequence"/>
</dbReference>
<dbReference type="Pfam" id="PF13438">
    <property type="entry name" value="DUF4113"/>
    <property type="match status" value="1"/>
</dbReference>
<feature type="region of interest" description="Disordered" evidence="1">
    <location>
        <begin position="85"/>
        <end position="108"/>
    </location>
</feature>
<evidence type="ECO:0000313" key="3">
    <source>
        <dbReference type="EMBL" id="RJF84822.1"/>
    </source>
</evidence>
<evidence type="ECO:0000313" key="4">
    <source>
        <dbReference type="Proteomes" id="UP000283458"/>
    </source>
</evidence>
<proteinExistence type="predicted"/>
<sequence>MCEPQSPPARPGASGAARRIGRDGFPFAKAGVILSGLLPVANRQPDLLNAADRQRGARLMAALDTINQRMGRDTLAPAATMGRAWRMRQEQRSPSYTTKLDDVPVARA</sequence>
<dbReference type="OrthoDB" id="9808813at2"/>
<keyword evidence="4" id="KW-1185">Reference proteome</keyword>
<feature type="region of interest" description="Disordered" evidence="1">
    <location>
        <begin position="1"/>
        <end position="20"/>
    </location>
</feature>
<gene>
    <name evidence="3" type="ORF">D3877_10105</name>
</gene>
<reference evidence="3 4" key="1">
    <citation type="submission" date="2018-09" db="EMBL/GenBank/DDBJ databases">
        <authorList>
            <person name="Zhu H."/>
        </authorList>
    </citation>
    <scope>NUCLEOTIDE SEQUENCE [LARGE SCALE GENOMIC DNA]</scope>
    <source>
        <strain evidence="3 4">K2W22B-5</strain>
    </source>
</reference>
<feature type="domain" description="DUF4113" evidence="2">
    <location>
        <begin position="58"/>
        <end position="106"/>
    </location>
</feature>
<dbReference type="InterPro" id="IPR025188">
    <property type="entry name" value="DUF4113"/>
</dbReference>
<dbReference type="RefSeq" id="WP_119830453.1">
    <property type="nucleotide sequence ID" value="NZ_QYUL01000001.1"/>
</dbReference>
<protein>
    <submittedName>
        <fullName evidence="3">DUF4113 domain-containing protein</fullName>
    </submittedName>
</protein>
<dbReference type="AlphaFoldDB" id="A0A418W474"/>
<accession>A0A418W474</accession>
<evidence type="ECO:0000259" key="2">
    <source>
        <dbReference type="Pfam" id="PF13438"/>
    </source>
</evidence>
<comment type="caution">
    <text evidence="3">The sequence shown here is derived from an EMBL/GenBank/DDBJ whole genome shotgun (WGS) entry which is preliminary data.</text>
</comment>
<feature type="compositionally biased region" description="Basic and acidic residues" evidence="1">
    <location>
        <begin position="99"/>
        <end position="108"/>
    </location>
</feature>
<name>A0A418W474_9PROT</name>